<keyword evidence="4 5" id="KW-0472">Membrane</keyword>
<comment type="subcellular location">
    <subcellularLocation>
        <location evidence="1">Cell membrane</location>
        <topology evidence="1">Multi-pass membrane protein</topology>
    </subcellularLocation>
</comment>
<accession>A0A369NB15</accession>
<feature type="transmembrane region" description="Helical" evidence="5">
    <location>
        <begin position="361"/>
        <end position="384"/>
    </location>
</feature>
<evidence type="ECO:0000313" key="9">
    <source>
        <dbReference type="EMBL" id="RDC41102.1"/>
    </source>
</evidence>
<dbReference type="InterPro" id="IPR020846">
    <property type="entry name" value="MFS_dom"/>
</dbReference>
<dbReference type="Proteomes" id="UP000253915">
    <property type="component" value="Unassembled WGS sequence"/>
</dbReference>
<feature type="transmembrane region" description="Helical" evidence="5">
    <location>
        <begin position="173"/>
        <end position="193"/>
    </location>
</feature>
<evidence type="ECO:0000313" key="11">
    <source>
        <dbReference type="Proteomes" id="UP000253915"/>
    </source>
</evidence>
<dbReference type="GO" id="GO:0022857">
    <property type="term" value="F:transmembrane transporter activity"/>
    <property type="evidence" value="ECO:0007669"/>
    <property type="project" value="InterPro"/>
</dbReference>
<feature type="transmembrane region" description="Helical" evidence="5">
    <location>
        <begin position="54"/>
        <end position="76"/>
    </location>
</feature>
<feature type="transmembrane region" description="Helical" evidence="5">
    <location>
        <begin position="265"/>
        <end position="285"/>
    </location>
</feature>
<reference evidence="10 11" key="1">
    <citation type="journal article" date="2018" name="Elife">
        <title>Discovery and characterization of a prevalent human gut bacterial enzyme sufficient for the inactivation of a family of plant toxins.</title>
        <authorList>
            <person name="Koppel N."/>
            <person name="Bisanz J.E."/>
            <person name="Pandelia M.E."/>
            <person name="Turnbaugh P.J."/>
            <person name="Balskus E.P."/>
        </authorList>
    </citation>
    <scope>NUCLEOTIDE SEQUENCE [LARGE SCALE GENOMIC DNA]</scope>
    <source>
        <strain evidence="9 11">16A</strain>
        <strain evidence="8 10">FAA1-1-60AUCSF</strain>
    </source>
</reference>
<feature type="transmembrane region" description="Helical" evidence="5">
    <location>
        <begin position="83"/>
        <end position="102"/>
    </location>
</feature>
<dbReference type="PANTHER" id="PTHR11360:SF290">
    <property type="entry name" value="MONOCARBOXYLATE MFS PERMEASE"/>
    <property type="match status" value="1"/>
</dbReference>
<evidence type="ECO:0000256" key="1">
    <source>
        <dbReference type="ARBA" id="ARBA00004651"/>
    </source>
</evidence>
<comment type="caution">
    <text evidence="8">The sequence shown here is derived from an EMBL/GenBank/DDBJ whole genome shotgun (WGS) entry which is preliminary data.</text>
</comment>
<dbReference type="EMBL" id="PPTY01000006">
    <property type="protein sequence ID" value="RDB87022.1"/>
    <property type="molecule type" value="Genomic_DNA"/>
</dbReference>
<dbReference type="Proteomes" id="UP000436429">
    <property type="component" value="Unassembled WGS sequence"/>
</dbReference>
<evidence type="ECO:0000313" key="7">
    <source>
        <dbReference type="EMBL" id="MVN32635.1"/>
    </source>
</evidence>
<organism evidence="8 10">
    <name type="scientific">Eggerthella lenta</name>
    <name type="common">Eubacterium lentum</name>
    <dbReference type="NCBI Taxonomy" id="84112"/>
    <lineage>
        <taxon>Bacteria</taxon>
        <taxon>Bacillati</taxon>
        <taxon>Actinomycetota</taxon>
        <taxon>Coriobacteriia</taxon>
        <taxon>Eggerthellales</taxon>
        <taxon>Eggerthellaceae</taxon>
        <taxon>Eggerthella</taxon>
    </lineage>
</organism>
<gene>
    <name evidence="9" type="ORF">C1853_03125</name>
    <name evidence="8" type="ORF">C1871_05625</name>
    <name evidence="7" type="ORF">GO726_05565</name>
</gene>
<dbReference type="InterPro" id="IPR011701">
    <property type="entry name" value="MFS"/>
</dbReference>
<dbReference type="SUPFAM" id="SSF103473">
    <property type="entry name" value="MFS general substrate transporter"/>
    <property type="match status" value="1"/>
</dbReference>
<dbReference type="PANTHER" id="PTHR11360">
    <property type="entry name" value="MONOCARBOXYLATE TRANSPORTER"/>
    <property type="match status" value="1"/>
</dbReference>
<dbReference type="InterPro" id="IPR036259">
    <property type="entry name" value="MFS_trans_sf"/>
</dbReference>
<dbReference type="EMBL" id="WPOM01000008">
    <property type="protein sequence ID" value="MVN32635.1"/>
    <property type="molecule type" value="Genomic_DNA"/>
</dbReference>
<evidence type="ECO:0000256" key="4">
    <source>
        <dbReference type="ARBA" id="ARBA00023136"/>
    </source>
</evidence>
<protein>
    <submittedName>
        <fullName evidence="8">MFS transporter</fullName>
    </submittedName>
</protein>
<evidence type="ECO:0000256" key="5">
    <source>
        <dbReference type="SAM" id="Phobius"/>
    </source>
</evidence>
<proteinExistence type="predicted"/>
<feature type="transmembrane region" description="Helical" evidence="5">
    <location>
        <begin position="325"/>
        <end position="349"/>
    </location>
</feature>
<feature type="domain" description="Major facilitator superfamily (MFS) profile" evidence="6">
    <location>
        <begin position="15"/>
        <end position="418"/>
    </location>
</feature>
<sequence length="432" mass="45500">MESSHALKNSGKFAWILVLGLGLMSAGTTGSYSVVAGCFMTPVCEDLGIDYNMFSYYFTATLVGVAVGMMCVGKILPKVVGRWTHVAVAAVLLAAGAAMAFYSNVWLFLLSGLIIGFGMSFTTGLCMSAVIDQWFRKKAGLAIGLAWTVNSVYMVVMSPVITAVIESVGWRNGYLVLAAVSALVVIPSIVFIIRFKPADKGMLPYGYSEAESIGQDAGVEIAATRGVPFKVAVKSPAFIACVLFLCLVQITVCMNQLFPTYAVEVGLGAMTGGIMVSAASMFDIFLNPAVGSSCDKLGSFIALVLWVVVSILSFVMLIFAAGQPWLAILGAGVNDVMYVVAGAGLTCLLMSVFGSRDYGRIFGIVCGVAYIAGAFGMPIMTAVYSATGTFNAVFGLCIVMNVAIIGLILVIKATSKKLQWVEGEDETPVALH</sequence>
<keyword evidence="3 5" id="KW-1133">Transmembrane helix</keyword>
<dbReference type="Gene3D" id="1.20.1250.20">
    <property type="entry name" value="MFS general substrate transporter like domains"/>
    <property type="match status" value="2"/>
</dbReference>
<evidence type="ECO:0000256" key="3">
    <source>
        <dbReference type="ARBA" id="ARBA00022989"/>
    </source>
</evidence>
<feature type="transmembrane region" description="Helical" evidence="5">
    <location>
        <begin position="390"/>
        <end position="411"/>
    </location>
</feature>
<reference evidence="7 12" key="2">
    <citation type="submission" date="2019-11" db="EMBL/GenBank/DDBJ databases">
        <title>Whole genome shotgun sequencing (WGS) data from Adlercreutzia equolifaciens ResAG-91, Eggerthella lenta MRI-F36, MRI-F37, MRI-F40, ResAG-49, ResAG-88, ResAG-121, ResAG-145, and Gordonibacter sp. ResAG-5, ResAG-26, ResAG-43, ResAG-50, ResAG-59.</title>
        <authorList>
            <person name="Stoll D.A."/>
            <person name="Danylec N."/>
            <person name="Franz C.M.A.P."/>
            <person name="Huch M."/>
        </authorList>
    </citation>
    <scope>NUCLEOTIDE SEQUENCE [LARGE SCALE GENOMIC DNA]</scope>
    <source>
        <strain evidence="7 12">ResAG-88</strain>
    </source>
</reference>
<evidence type="ECO:0000259" key="6">
    <source>
        <dbReference type="PROSITE" id="PS50850"/>
    </source>
</evidence>
<dbReference type="GO" id="GO:0005886">
    <property type="term" value="C:plasma membrane"/>
    <property type="evidence" value="ECO:0007669"/>
    <property type="project" value="UniProtKB-SubCell"/>
</dbReference>
<dbReference type="PROSITE" id="PS50850">
    <property type="entry name" value="MFS"/>
    <property type="match status" value="1"/>
</dbReference>
<feature type="transmembrane region" description="Helical" evidence="5">
    <location>
        <begin position="108"/>
        <end position="127"/>
    </location>
</feature>
<evidence type="ECO:0000313" key="10">
    <source>
        <dbReference type="Proteomes" id="UP000253857"/>
    </source>
</evidence>
<evidence type="ECO:0000313" key="12">
    <source>
        <dbReference type="Proteomes" id="UP000436429"/>
    </source>
</evidence>
<feature type="transmembrane region" description="Helical" evidence="5">
    <location>
        <begin position="297"/>
        <end position="319"/>
    </location>
</feature>
<feature type="transmembrane region" description="Helical" evidence="5">
    <location>
        <begin position="139"/>
        <end position="161"/>
    </location>
</feature>
<dbReference type="EMBL" id="PPUQ01000002">
    <property type="protein sequence ID" value="RDC41102.1"/>
    <property type="molecule type" value="Genomic_DNA"/>
</dbReference>
<dbReference type="InterPro" id="IPR050327">
    <property type="entry name" value="Proton-linked_MCT"/>
</dbReference>
<keyword evidence="2 5" id="KW-0812">Transmembrane</keyword>
<name>A0A369NB15_EGGLN</name>
<dbReference type="OMA" id="RAWIFIT"/>
<evidence type="ECO:0000256" key="2">
    <source>
        <dbReference type="ARBA" id="ARBA00022692"/>
    </source>
</evidence>
<dbReference type="Proteomes" id="UP000253857">
    <property type="component" value="Unassembled WGS sequence"/>
</dbReference>
<feature type="transmembrane region" description="Helical" evidence="5">
    <location>
        <begin position="237"/>
        <end position="259"/>
    </location>
</feature>
<feature type="transmembrane region" description="Helical" evidence="5">
    <location>
        <begin position="12"/>
        <end position="34"/>
    </location>
</feature>
<dbReference type="AlphaFoldDB" id="A0A369NB15"/>
<evidence type="ECO:0000313" key="8">
    <source>
        <dbReference type="EMBL" id="RDB87022.1"/>
    </source>
</evidence>
<dbReference type="Pfam" id="PF07690">
    <property type="entry name" value="MFS_1"/>
    <property type="match status" value="1"/>
</dbReference>